<comment type="caution">
    <text evidence="2">The sequence shown here is derived from an EMBL/GenBank/DDBJ whole genome shotgun (WGS) entry which is preliminary data.</text>
</comment>
<dbReference type="Proteomes" id="UP000307380">
    <property type="component" value="Unassembled WGS sequence"/>
</dbReference>
<sequence>MSLPTDAVDHVSCANGIQRVVIRHDGKIMSLGTTERTFNRGQRRAIIARDGGCIICGEAAWACEVHHHIGWARDRRTHVDNGVLLCWFHHRTIDTSGWRIRMVEGCPQVMPPPWLGPQVWMPTRGSATRRIAALAERLRQ</sequence>
<keyword evidence="2" id="KW-0540">Nuclease</keyword>
<dbReference type="EMBL" id="SSSN01000011">
    <property type="protein sequence ID" value="THG31292.1"/>
    <property type="molecule type" value="Genomic_DNA"/>
</dbReference>
<reference evidence="2 3" key="1">
    <citation type="submission" date="2019-04" db="EMBL/GenBank/DDBJ databases">
        <authorList>
            <person name="Jiang L."/>
        </authorList>
    </citation>
    <scope>NUCLEOTIDE SEQUENCE [LARGE SCALE GENOMIC DNA]</scope>
    <source>
        <strain evidence="2 3">YIM 131861</strain>
    </source>
</reference>
<dbReference type="OrthoDB" id="5177627at2"/>
<keyword evidence="3" id="KW-1185">Reference proteome</keyword>
<dbReference type="SMART" id="SM00507">
    <property type="entry name" value="HNHc"/>
    <property type="match status" value="1"/>
</dbReference>
<dbReference type="GO" id="GO:0004519">
    <property type="term" value="F:endonuclease activity"/>
    <property type="evidence" value="ECO:0007669"/>
    <property type="project" value="UniProtKB-KW"/>
</dbReference>
<evidence type="ECO:0000313" key="2">
    <source>
        <dbReference type="EMBL" id="THG31292.1"/>
    </source>
</evidence>
<feature type="domain" description="HNH nuclease" evidence="1">
    <location>
        <begin position="41"/>
        <end position="91"/>
    </location>
</feature>
<protein>
    <submittedName>
        <fullName evidence="2">HNH endonuclease</fullName>
    </submittedName>
</protein>
<evidence type="ECO:0000259" key="1">
    <source>
        <dbReference type="SMART" id="SM00507"/>
    </source>
</evidence>
<name>A0A4S4FN78_9MICO</name>
<dbReference type="Gene3D" id="1.10.30.50">
    <property type="match status" value="1"/>
</dbReference>
<gene>
    <name evidence="2" type="ORF">E6C70_13415</name>
</gene>
<proteinExistence type="predicted"/>
<dbReference type="CDD" id="cd00085">
    <property type="entry name" value="HNHc"/>
    <property type="match status" value="1"/>
</dbReference>
<dbReference type="AlphaFoldDB" id="A0A4S4FN78"/>
<keyword evidence="2" id="KW-0255">Endonuclease</keyword>
<evidence type="ECO:0000313" key="3">
    <source>
        <dbReference type="Proteomes" id="UP000307380"/>
    </source>
</evidence>
<dbReference type="InterPro" id="IPR003615">
    <property type="entry name" value="HNH_nuc"/>
</dbReference>
<keyword evidence="2" id="KW-0378">Hydrolase</keyword>
<dbReference type="RefSeq" id="WP_136425059.1">
    <property type="nucleotide sequence ID" value="NZ_SSSN01000011.1"/>
</dbReference>
<accession>A0A4S4FN78</accession>
<organism evidence="2 3">
    <name type="scientific">Orlajensenia flava</name>
    <dbReference type="NCBI Taxonomy" id="2565934"/>
    <lineage>
        <taxon>Bacteria</taxon>
        <taxon>Bacillati</taxon>
        <taxon>Actinomycetota</taxon>
        <taxon>Actinomycetes</taxon>
        <taxon>Micrococcales</taxon>
        <taxon>Microbacteriaceae</taxon>
        <taxon>Orlajensenia</taxon>
    </lineage>
</organism>